<organism evidence="1 2">
    <name type="scientific">Phaeovulum veldkampii DSM 11550</name>
    <dbReference type="NCBI Taxonomy" id="1185920"/>
    <lineage>
        <taxon>Bacteria</taxon>
        <taxon>Pseudomonadati</taxon>
        <taxon>Pseudomonadota</taxon>
        <taxon>Alphaproteobacteria</taxon>
        <taxon>Rhodobacterales</taxon>
        <taxon>Paracoccaceae</taxon>
        <taxon>Phaeovulum</taxon>
    </lineage>
</organism>
<dbReference type="AlphaFoldDB" id="A0A2T4JM62"/>
<dbReference type="EMBL" id="PZKF01000003">
    <property type="protein sequence ID" value="PTE18999.1"/>
    <property type="molecule type" value="Genomic_DNA"/>
</dbReference>
<dbReference type="Proteomes" id="UP000241899">
    <property type="component" value="Unassembled WGS sequence"/>
</dbReference>
<protein>
    <submittedName>
        <fullName evidence="1">Uncharacterized protein</fullName>
    </submittedName>
</protein>
<accession>A0A2T4JM62</accession>
<reference evidence="1 2" key="1">
    <citation type="submission" date="2018-03" db="EMBL/GenBank/DDBJ databases">
        <title>Rhodobacter veldkampii.</title>
        <authorList>
            <person name="Meyer T.E."/>
            <person name="Miller S."/>
            <person name="Lodha T."/>
            <person name="Gandham S."/>
            <person name="Chintalapati S."/>
            <person name="Chintalapati V.R."/>
        </authorList>
    </citation>
    <scope>NUCLEOTIDE SEQUENCE [LARGE SCALE GENOMIC DNA]</scope>
    <source>
        <strain evidence="1 2">DSM 11550</strain>
    </source>
</reference>
<keyword evidence="2" id="KW-1185">Reference proteome</keyword>
<name>A0A2T4JM62_9RHOB</name>
<gene>
    <name evidence="1" type="ORF">C5F46_02265</name>
</gene>
<evidence type="ECO:0000313" key="2">
    <source>
        <dbReference type="Proteomes" id="UP000241899"/>
    </source>
</evidence>
<sequence length="91" mass="10036">MAIAVDPLVDHGLPSGQPLEDQQLNFTPQVVFLLQDADCCAILRTGRAVEVKWFQPAPDPRRIPRRLGDVEKSVKEMPNNLADAISAVTFP</sequence>
<proteinExistence type="predicted"/>
<comment type="caution">
    <text evidence="1">The sequence shown here is derived from an EMBL/GenBank/DDBJ whole genome shotgun (WGS) entry which is preliminary data.</text>
</comment>
<evidence type="ECO:0000313" key="1">
    <source>
        <dbReference type="EMBL" id="PTE18999.1"/>
    </source>
</evidence>